<organism evidence="1 2">
    <name type="scientific">Aminipila luticellarii</name>
    <dbReference type="NCBI Taxonomy" id="2507160"/>
    <lineage>
        <taxon>Bacteria</taxon>
        <taxon>Bacillati</taxon>
        <taxon>Bacillota</taxon>
        <taxon>Clostridia</taxon>
        <taxon>Peptostreptococcales</taxon>
        <taxon>Anaerovoracaceae</taxon>
        <taxon>Aminipila</taxon>
    </lineage>
</organism>
<proteinExistence type="predicted"/>
<keyword evidence="2" id="KW-1185">Reference proteome</keyword>
<dbReference type="EMBL" id="CP035281">
    <property type="protein sequence ID" value="QAT42757.1"/>
    <property type="molecule type" value="Genomic_DNA"/>
</dbReference>
<dbReference type="NCBIfam" id="NF047593">
    <property type="entry name" value="IS66_ISAeme5_TnpA"/>
    <property type="match status" value="1"/>
</dbReference>
<reference evidence="1 2" key="1">
    <citation type="submission" date="2019-01" db="EMBL/GenBank/DDBJ databases">
        <title>Draft genomes of a novel of Aminipila strains.</title>
        <authorList>
            <person name="Ma S."/>
        </authorList>
    </citation>
    <scope>NUCLEOTIDE SEQUENCE [LARGE SCALE GENOMIC DNA]</scope>
    <source>
        <strain evidence="2">JN-39</strain>
    </source>
</reference>
<dbReference type="Proteomes" id="UP000287601">
    <property type="component" value="Chromosome"/>
</dbReference>
<protein>
    <recommendedName>
        <fullName evidence="3">Transposase</fullName>
    </recommendedName>
</protein>
<dbReference type="OrthoDB" id="1985653at2"/>
<accession>A0A410PUY1</accession>
<name>A0A410PUY1_9FIRM</name>
<evidence type="ECO:0008006" key="3">
    <source>
        <dbReference type="Google" id="ProtNLM"/>
    </source>
</evidence>
<dbReference type="AlphaFoldDB" id="A0A410PUY1"/>
<sequence>MAKATEEQKQLWRFKVKDYEESGLSQKRWCDKYNIPISTLGYWSRKIRKEDSSVNQSRWLKVSSDCLSPDLPSSDGEFMPQISPILTLKKDNLAIDLPLGCSSQQIFELLKVLKAL</sequence>
<evidence type="ECO:0000313" key="1">
    <source>
        <dbReference type="EMBL" id="QAT42757.1"/>
    </source>
</evidence>
<dbReference type="RefSeq" id="WP_128745406.1">
    <property type="nucleotide sequence ID" value="NZ_CP035281.1"/>
</dbReference>
<dbReference type="KEGG" id="amij:EQM06_05665"/>
<evidence type="ECO:0000313" key="2">
    <source>
        <dbReference type="Proteomes" id="UP000287601"/>
    </source>
</evidence>
<gene>
    <name evidence="1" type="ORF">EQM06_05665</name>
</gene>